<dbReference type="Proteomes" id="UP001204953">
    <property type="component" value="Unassembled WGS sequence"/>
</dbReference>
<protein>
    <submittedName>
        <fullName evidence="2">DUF262 domain-containing protein</fullName>
    </submittedName>
</protein>
<gene>
    <name evidence="2" type="ORF">NJ959_03670</name>
</gene>
<evidence type="ECO:0000313" key="2">
    <source>
        <dbReference type="EMBL" id="MCP2727574.1"/>
    </source>
</evidence>
<proteinExistence type="predicted"/>
<comment type="caution">
    <text evidence="2">The sequence shown here is derived from an EMBL/GenBank/DDBJ whole genome shotgun (WGS) entry which is preliminary data.</text>
</comment>
<evidence type="ECO:0000313" key="3">
    <source>
        <dbReference type="Proteomes" id="UP001204953"/>
    </source>
</evidence>
<organism evidence="2 3">
    <name type="scientific">Limnofasciculus baicalensis BBK-W-15</name>
    <dbReference type="NCBI Taxonomy" id="2699891"/>
    <lineage>
        <taxon>Bacteria</taxon>
        <taxon>Bacillati</taxon>
        <taxon>Cyanobacteriota</taxon>
        <taxon>Cyanophyceae</taxon>
        <taxon>Coleofasciculales</taxon>
        <taxon>Coleofasciculaceae</taxon>
        <taxon>Limnofasciculus</taxon>
        <taxon>Limnofasciculus baicalensis</taxon>
    </lineage>
</organism>
<dbReference type="InterPro" id="IPR004919">
    <property type="entry name" value="GmrSD_N"/>
</dbReference>
<dbReference type="PANTHER" id="PTHR39639">
    <property type="entry name" value="CHROMOSOME 16, WHOLE GENOME SHOTGUN SEQUENCE"/>
    <property type="match status" value="1"/>
</dbReference>
<dbReference type="EMBL" id="JAMZMM010000020">
    <property type="protein sequence ID" value="MCP2727574.1"/>
    <property type="molecule type" value="Genomic_DNA"/>
</dbReference>
<name>A0AAE3KL04_9CYAN</name>
<evidence type="ECO:0000259" key="1">
    <source>
        <dbReference type="Pfam" id="PF03235"/>
    </source>
</evidence>
<dbReference type="Pfam" id="PF03235">
    <property type="entry name" value="GmrSD_N"/>
    <property type="match status" value="1"/>
</dbReference>
<sequence length="358" mass="42300">MARTINFQTISWFWDLYNRNLLDLEPPYQRRSVWNQDYKDYFIDTVLNGYPAPAIFIYQEITPEGVAKVSVVDGKQRLSTLFEFAKNEFPVYEKATVQRFQDKYFKDLDPEDKQDFWKYQFAIEYLPSSDEKIIGDIFNRINRNVVKLTPQELRHAKFNGLFINTAEDLTTWMFNYLDGKNNFPSIDSRTKKQMKDVEMVAQLLLFLEEGARSYNQDYLDKAFSDRDSDWETKDEIEAEFRHTVEDIKKILDFSENLPKTRLKNQADFYSLFGAIAELNRVNSLNITKDISQRIYDFLQIVEDKKTRNKSSDALDNYEKKALSYYNAVKSSFTDSGPRKNRIEIIKSVIKGDLNREKP</sequence>
<keyword evidence="3" id="KW-1185">Reference proteome</keyword>
<accession>A0AAE3KL04</accession>
<dbReference type="RefSeq" id="WP_254010388.1">
    <property type="nucleotide sequence ID" value="NZ_JAMZMM010000020.1"/>
</dbReference>
<reference evidence="2" key="1">
    <citation type="submission" date="2022-06" db="EMBL/GenBank/DDBJ databases">
        <title>New cyanobacteria of genus Symplocastrum in benthos of Lake Baikal.</title>
        <authorList>
            <person name="Sorokovikova E."/>
            <person name="Tikhonova I."/>
            <person name="Krasnopeev A."/>
            <person name="Evseev P."/>
            <person name="Gladkikh A."/>
            <person name="Belykh O."/>
        </authorList>
    </citation>
    <scope>NUCLEOTIDE SEQUENCE</scope>
    <source>
        <strain evidence="2">BBK-W-15</strain>
    </source>
</reference>
<dbReference type="AlphaFoldDB" id="A0AAE3KL04"/>
<feature type="domain" description="GmrSD restriction endonucleases N-terminal" evidence="1">
    <location>
        <begin position="15"/>
        <end position="158"/>
    </location>
</feature>
<dbReference type="PANTHER" id="PTHR39639:SF1">
    <property type="entry name" value="DUF262 DOMAIN-CONTAINING PROTEIN"/>
    <property type="match status" value="1"/>
</dbReference>